<dbReference type="PANTHER" id="PTHR15756:SF6">
    <property type="entry name" value="TRANSMEMBRANE PROTEIN 176A"/>
    <property type="match status" value="1"/>
</dbReference>
<feature type="transmembrane region" description="Helical" evidence="2">
    <location>
        <begin position="113"/>
        <end position="139"/>
    </location>
</feature>
<protein>
    <submittedName>
        <fullName evidence="4">Transmembrane protein 176B-like</fullName>
    </submittedName>
</protein>
<dbReference type="GeneID" id="107107527"/>
<keyword evidence="3" id="KW-1185">Reference proteome</keyword>
<evidence type="ECO:0000256" key="2">
    <source>
        <dbReference type="SAM" id="Phobius"/>
    </source>
</evidence>
<gene>
    <name evidence="4" type="primary">LOC107107527</name>
</gene>
<feature type="region of interest" description="Disordered" evidence="1">
    <location>
        <begin position="47"/>
        <end position="70"/>
    </location>
</feature>
<keyword evidence="2" id="KW-1133">Transmembrane helix</keyword>
<accession>A0ABM1JPD7</accession>
<evidence type="ECO:0000313" key="3">
    <source>
        <dbReference type="Proteomes" id="UP000694871"/>
    </source>
</evidence>
<dbReference type="Proteomes" id="UP000694871">
    <property type="component" value="Unplaced"/>
</dbReference>
<reference evidence="4" key="1">
    <citation type="submission" date="2025-08" db="UniProtKB">
        <authorList>
            <consortium name="RefSeq"/>
        </authorList>
    </citation>
    <scope>IDENTIFICATION</scope>
</reference>
<keyword evidence="2" id="KW-0812">Transmembrane</keyword>
<dbReference type="InterPro" id="IPR009281">
    <property type="entry name" value="TMEM176A/TMEM176B"/>
</dbReference>
<feature type="non-terminal residue" evidence="4">
    <location>
        <position position="201"/>
    </location>
</feature>
<dbReference type="PANTHER" id="PTHR15756">
    <property type="entry name" value="LR8/HCA112"/>
    <property type="match status" value="1"/>
</dbReference>
<keyword evidence="2" id="KW-0472">Membrane</keyword>
<proteinExistence type="predicted"/>
<name>A0ABM1JPD7_GEKJA</name>
<evidence type="ECO:0000256" key="1">
    <source>
        <dbReference type="SAM" id="MobiDB-lite"/>
    </source>
</evidence>
<evidence type="ECO:0000313" key="4">
    <source>
        <dbReference type="RefSeq" id="XP_015263324.1"/>
    </source>
</evidence>
<organism evidence="3 4">
    <name type="scientific">Gekko japonicus</name>
    <name type="common">Schlegel's Japanese gecko</name>
    <dbReference type="NCBI Taxonomy" id="146911"/>
    <lineage>
        <taxon>Eukaryota</taxon>
        <taxon>Metazoa</taxon>
        <taxon>Chordata</taxon>
        <taxon>Craniata</taxon>
        <taxon>Vertebrata</taxon>
        <taxon>Euteleostomi</taxon>
        <taxon>Lepidosauria</taxon>
        <taxon>Squamata</taxon>
        <taxon>Bifurcata</taxon>
        <taxon>Gekkota</taxon>
        <taxon>Gekkonidae</taxon>
        <taxon>Gekkoninae</taxon>
        <taxon>Gekko</taxon>
    </lineage>
</organism>
<dbReference type="RefSeq" id="XP_015263324.1">
    <property type="nucleotide sequence ID" value="XM_015407838.1"/>
</dbReference>
<feature type="transmembrane region" description="Helical" evidence="2">
    <location>
        <begin position="78"/>
        <end position="101"/>
    </location>
</feature>
<sequence>MAASLVKVNGTEVSVEDSGRTVVNVNICQESSLAYLVKSVAAAGRKWPGQKAPAPKTPEPSATAPSPGRAPCTGEQKVLGGVQILLGVTCLGLGGVIFLLHDYLRVKGSGAPFWMGSLVLLATFFNLASVVAGCLGLAFGVADLPYLRYTPYWIDEACRREGGYGGGYRGYGGGYGSWRATRSPDNDWRVERCKNQMMNLL</sequence>